<proteinExistence type="predicted"/>
<evidence type="ECO:0000313" key="2">
    <source>
        <dbReference type="EMBL" id="GKV50826.1"/>
    </source>
</evidence>
<reference evidence="2 3" key="1">
    <citation type="journal article" date="2021" name="Commun. Biol.">
        <title>The genome of Shorea leprosula (Dipterocarpaceae) highlights the ecological relevance of drought in aseasonal tropical rainforests.</title>
        <authorList>
            <person name="Ng K.K.S."/>
            <person name="Kobayashi M.J."/>
            <person name="Fawcett J.A."/>
            <person name="Hatakeyama M."/>
            <person name="Paape T."/>
            <person name="Ng C.H."/>
            <person name="Ang C.C."/>
            <person name="Tnah L.H."/>
            <person name="Lee C.T."/>
            <person name="Nishiyama T."/>
            <person name="Sese J."/>
            <person name="O'Brien M.J."/>
            <person name="Copetti D."/>
            <person name="Mohd Noor M.I."/>
            <person name="Ong R.C."/>
            <person name="Putra M."/>
            <person name="Sireger I.Z."/>
            <person name="Indrioko S."/>
            <person name="Kosugi Y."/>
            <person name="Izuno A."/>
            <person name="Isagi Y."/>
            <person name="Lee S.L."/>
            <person name="Shimizu K.K."/>
        </authorList>
    </citation>
    <scope>NUCLEOTIDE SEQUENCE [LARGE SCALE GENOMIC DNA]</scope>
    <source>
        <strain evidence="2">214</strain>
    </source>
</reference>
<comment type="caution">
    <text evidence="2">The sequence shown here is derived from an EMBL/GenBank/DDBJ whole genome shotgun (WGS) entry which is preliminary data.</text>
</comment>
<gene>
    <name evidence="2" type="ORF">SLEP1_g57513</name>
</gene>
<accession>A0AAV5MLG3</accession>
<dbReference type="Proteomes" id="UP001054252">
    <property type="component" value="Unassembled WGS sequence"/>
</dbReference>
<sequence length="137" mass="15288">MLASSITISKVYGPNRSSIWRISVIREPSESDQQWCTVPMIASSSSAASLPKSTPSNPMARSSSSVAPTGLYESMLQTSPAPSYNHRQINMCCERSSMLRRGLWLDSRRNLSSRIIVQFCYYTCGRINVFGLSKRVK</sequence>
<name>A0AAV5MLG3_9ROSI</name>
<keyword evidence="3" id="KW-1185">Reference proteome</keyword>
<feature type="compositionally biased region" description="Polar residues" evidence="1">
    <location>
        <begin position="51"/>
        <end position="66"/>
    </location>
</feature>
<evidence type="ECO:0000313" key="3">
    <source>
        <dbReference type="Proteomes" id="UP001054252"/>
    </source>
</evidence>
<dbReference type="EMBL" id="BPVZ01000399">
    <property type="protein sequence ID" value="GKV50826.1"/>
    <property type="molecule type" value="Genomic_DNA"/>
</dbReference>
<organism evidence="2 3">
    <name type="scientific">Rubroshorea leprosula</name>
    <dbReference type="NCBI Taxonomy" id="152421"/>
    <lineage>
        <taxon>Eukaryota</taxon>
        <taxon>Viridiplantae</taxon>
        <taxon>Streptophyta</taxon>
        <taxon>Embryophyta</taxon>
        <taxon>Tracheophyta</taxon>
        <taxon>Spermatophyta</taxon>
        <taxon>Magnoliopsida</taxon>
        <taxon>eudicotyledons</taxon>
        <taxon>Gunneridae</taxon>
        <taxon>Pentapetalae</taxon>
        <taxon>rosids</taxon>
        <taxon>malvids</taxon>
        <taxon>Malvales</taxon>
        <taxon>Dipterocarpaceae</taxon>
        <taxon>Rubroshorea</taxon>
    </lineage>
</organism>
<evidence type="ECO:0000256" key="1">
    <source>
        <dbReference type="SAM" id="MobiDB-lite"/>
    </source>
</evidence>
<feature type="region of interest" description="Disordered" evidence="1">
    <location>
        <begin position="45"/>
        <end position="66"/>
    </location>
</feature>
<protein>
    <submittedName>
        <fullName evidence="2">Uncharacterized protein</fullName>
    </submittedName>
</protein>
<dbReference type="AlphaFoldDB" id="A0AAV5MLG3"/>